<dbReference type="SUPFAM" id="SSF47473">
    <property type="entry name" value="EF-hand"/>
    <property type="match status" value="1"/>
</dbReference>
<dbReference type="SUPFAM" id="SSF52540">
    <property type="entry name" value="P-loop containing nucleoside triphosphate hydrolases"/>
    <property type="match status" value="1"/>
</dbReference>
<dbReference type="Gene3D" id="1.10.238.10">
    <property type="entry name" value="EF-hand"/>
    <property type="match status" value="2"/>
</dbReference>
<feature type="domain" description="EF-hand" evidence="3">
    <location>
        <begin position="113"/>
        <end position="148"/>
    </location>
</feature>
<proteinExistence type="predicted"/>
<evidence type="ECO:0000256" key="1">
    <source>
        <dbReference type="ARBA" id="ARBA00022837"/>
    </source>
</evidence>
<protein>
    <submittedName>
        <fullName evidence="4">ATP/GTP/Ca++ binding protein</fullName>
    </submittedName>
</protein>
<dbReference type="GO" id="GO:0005509">
    <property type="term" value="F:calcium ion binding"/>
    <property type="evidence" value="ECO:0007669"/>
    <property type="project" value="InterPro"/>
</dbReference>
<dbReference type="InterPro" id="IPR027417">
    <property type="entry name" value="P-loop_NTPase"/>
</dbReference>
<evidence type="ECO:0000259" key="3">
    <source>
        <dbReference type="PROSITE" id="PS50222"/>
    </source>
</evidence>
<dbReference type="OrthoDB" id="10020961at2759"/>
<keyword evidence="2" id="KW-1133">Transmembrane helix</keyword>
<dbReference type="InterPro" id="IPR018247">
    <property type="entry name" value="EF_Hand_1_Ca_BS"/>
</dbReference>
<evidence type="ECO:0000313" key="4">
    <source>
        <dbReference type="EMBL" id="KNC51430.1"/>
    </source>
</evidence>
<feature type="transmembrane region" description="Helical" evidence="2">
    <location>
        <begin position="424"/>
        <end position="448"/>
    </location>
</feature>
<evidence type="ECO:0000313" key="5">
    <source>
        <dbReference type="Proteomes" id="UP000054408"/>
    </source>
</evidence>
<dbReference type="STRING" id="461836.A0A0L0DGV0"/>
<dbReference type="InterPro" id="IPR013567">
    <property type="entry name" value="EF_hand_assoc_2"/>
</dbReference>
<accession>A0A0L0DGV0</accession>
<dbReference type="InterPro" id="IPR011992">
    <property type="entry name" value="EF-hand-dom_pair"/>
</dbReference>
<organism evidence="4 5">
    <name type="scientific">Thecamonas trahens ATCC 50062</name>
    <dbReference type="NCBI Taxonomy" id="461836"/>
    <lineage>
        <taxon>Eukaryota</taxon>
        <taxon>Apusozoa</taxon>
        <taxon>Apusomonadida</taxon>
        <taxon>Apusomonadidae</taxon>
        <taxon>Thecamonas</taxon>
    </lineage>
</organism>
<keyword evidence="2" id="KW-0812">Transmembrane</keyword>
<dbReference type="PROSITE" id="PS00018">
    <property type="entry name" value="EF_HAND_1"/>
    <property type="match status" value="1"/>
</dbReference>
<keyword evidence="5" id="KW-1185">Reference proteome</keyword>
<gene>
    <name evidence="4" type="ORF">AMSG_07622</name>
</gene>
<dbReference type="eggNOG" id="KOG1707">
    <property type="taxonomic scope" value="Eukaryota"/>
</dbReference>
<dbReference type="PROSITE" id="PS50222">
    <property type="entry name" value="EF_HAND_2"/>
    <property type="match status" value="1"/>
</dbReference>
<dbReference type="Proteomes" id="UP000054408">
    <property type="component" value="Unassembled WGS sequence"/>
</dbReference>
<name>A0A0L0DGV0_THETB</name>
<dbReference type="EMBL" id="GL349467">
    <property type="protein sequence ID" value="KNC51430.1"/>
    <property type="molecule type" value="Genomic_DNA"/>
</dbReference>
<reference evidence="4 5" key="1">
    <citation type="submission" date="2010-05" db="EMBL/GenBank/DDBJ databases">
        <title>The Genome Sequence of Thecamonas trahens ATCC 50062.</title>
        <authorList>
            <consortium name="The Broad Institute Genome Sequencing Platform"/>
            <person name="Russ C."/>
            <person name="Cuomo C."/>
            <person name="Shea T."/>
            <person name="Young S.K."/>
            <person name="Zeng Q."/>
            <person name="Koehrsen M."/>
            <person name="Haas B."/>
            <person name="Borodovsky M."/>
            <person name="Guigo R."/>
            <person name="Alvarado L."/>
            <person name="Berlin A."/>
            <person name="Bochicchio J."/>
            <person name="Borenstein D."/>
            <person name="Chapman S."/>
            <person name="Chen Z."/>
            <person name="Freedman E."/>
            <person name="Gellesch M."/>
            <person name="Goldberg J."/>
            <person name="Griggs A."/>
            <person name="Gujja S."/>
            <person name="Heilman E."/>
            <person name="Heiman D."/>
            <person name="Hepburn T."/>
            <person name="Howarth C."/>
            <person name="Jen D."/>
            <person name="Larson L."/>
            <person name="Mehta T."/>
            <person name="Park D."/>
            <person name="Pearson M."/>
            <person name="Roberts A."/>
            <person name="Saif S."/>
            <person name="Shenoy N."/>
            <person name="Sisk P."/>
            <person name="Stolte C."/>
            <person name="Sykes S."/>
            <person name="Thomson T."/>
            <person name="Walk T."/>
            <person name="White J."/>
            <person name="Yandava C."/>
            <person name="Burger G."/>
            <person name="Gray M.W."/>
            <person name="Holland P.W.H."/>
            <person name="King N."/>
            <person name="Lang F.B.F."/>
            <person name="Roger A.J."/>
            <person name="Ruiz-Trillo I."/>
            <person name="Lander E."/>
            <person name="Nusbaum C."/>
        </authorList>
    </citation>
    <scope>NUCLEOTIDE SEQUENCE [LARGE SCALE GENOMIC DNA]</scope>
    <source>
        <strain evidence="4 5">ATCC 50062</strain>
    </source>
</reference>
<keyword evidence="1" id="KW-0106">Calcium</keyword>
<dbReference type="Pfam" id="PF08356">
    <property type="entry name" value="EF_assoc_2"/>
    <property type="match status" value="1"/>
</dbReference>
<keyword evidence="2" id="KW-0472">Membrane</keyword>
<sequence length="452" mass="46347">MKATIAETLPHGLDNATGGITLQGFLFIQVHFIQRGKVELPWTVLRAFGYSDTLVLSAQMLAPIAFDSGTWAGIKATKQAAPTPGDGPKPLKALPAGPNATPGAQYVCQLSERGEAALRHLFSLYDKNSDGVLTAAELDALFETAPDSPFNSPALPELYHAVPASDVGDVAWPDFLGAMHLLLLLKPAAAVKYLVYLGMEPGSLLSAGTDSLLEAVPADDTAARRVLLVPVVGASGAGKSATLSAVLKTSASAPARGAAEDGARRASRRNALALLKAPDSDASLYVALAKVDAAEAAELLAPDAPLVARATVGLVVFDPSAVASFEAAVAHQERLAEHGMPSLMVATRADTVRLDPAHPVHAYLASQDLPDAIQVSATAGTNFETLLGGLTQLAASPELGLPASHRAAAAKGKIAVRSPGAAAALGWGAVVVGGVVAAAAATAAAMFWRRRR</sequence>
<dbReference type="InterPro" id="IPR002048">
    <property type="entry name" value="EF_hand_dom"/>
</dbReference>
<dbReference type="RefSeq" id="XP_013756094.1">
    <property type="nucleotide sequence ID" value="XM_013900640.1"/>
</dbReference>
<dbReference type="GeneID" id="25566499"/>
<evidence type="ECO:0000256" key="2">
    <source>
        <dbReference type="SAM" id="Phobius"/>
    </source>
</evidence>
<dbReference type="AlphaFoldDB" id="A0A0L0DGV0"/>